<comment type="caution">
    <text evidence="2">The sequence shown here is derived from an EMBL/GenBank/DDBJ whole genome shotgun (WGS) entry which is preliminary data.</text>
</comment>
<feature type="signal peptide" evidence="1">
    <location>
        <begin position="1"/>
        <end position="23"/>
    </location>
</feature>
<sequence>MLITLSGAGASWLLPSLLAVGAGKTIAGGTAATLPYFTSAGTVATAAPAVSAPSASALGGSAVPLAAGAASIPGTASLLTKGLGISFAAGSTAGASTAATKIAGGTKGACLVGAATTSGGSAAYVEPSLPLVVPGPPDVAGAVCNLMADKIGTGLSKAVDARYVLPPTGKKGLLMMCGGFFREQPVFSSLVTKDETVCEETAECSGAVRRGAERLIRS</sequence>
<dbReference type="Proteomes" id="UP000075225">
    <property type="component" value="Unassembled WGS sequence"/>
</dbReference>
<reference evidence="3" key="1">
    <citation type="submission" date="2016-03" db="EMBL/GenBank/DDBJ databases">
        <authorList>
            <person name="Sibley D."/>
            <person name="Venepally P."/>
            <person name="Karamycheva S."/>
            <person name="Hadjithomas M."/>
            <person name="Khan A."/>
            <person name="Brunk B."/>
            <person name="Roos D."/>
            <person name="Caler E."/>
            <person name="Lorenzi H."/>
        </authorList>
    </citation>
    <scope>NUCLEOTIDE SEQUENCE [LARGE SCALE GENOMIC DNA]</scope>
    <source>
        <strain evidence="3">TgCatPRC2</strain>
    </source>
</reference>
<proteinExistence type="predicted"/>
<name>A0A151HFF7_TOXGO</name>
<keyword evidence="1" id="KW-0732">Signal</keyword>
<evidence type="ECO:0000313" key="2">
    <source>
        <dbReference type="EMBL" id="KYK68071.1"/>
    </source>
</evidence>
<organism evidence="2 3">
    <name type="scientific">Toxoplasma gondii TgCatPRC2</name>
    <dbReference type="NCBI Taxonomy" id="1130821"/>
    <lineage>
        <taxon>Eukaryota</taxon>
        <taxon>Sar</taxon>
        <taxon>Alveolata</taxon>
        <taxon>Apicomplexa</taxon>
        <taxon>Conoidasida</taxon>
        <taxon>Coccidia</taxon>
        <taxon>Eucoccidiorida</taxon>
        <taxon>Eimeriorina</taxon>
        <taxon>Sarcocystidae</taxon>
        <taxon>Toxoplasma</taxon>
    </lineage>
</organism>
<evidence type="ECO:0000313" key="3">
    <source>
        <dbReference type="Proteomes" id="UP000075225"/>
    </source>
</evidence>
<accession>A0A151HFF7</accession>
<feature type="chain" id="PRO_5007581544" evidence="1">
    <location>
        <begin position="24"/>
        <end position="218"/>
    </location>
</feature>
<dbReference type="EMBL" id="AHZP02001213">
    <property type="protein sequence ID" value="KYK68071.1"/>
    <property type="molecule type" value="Genomic_DNA"/>
</dbReference>
<dbReference type="AlphaFoldDB" id="A0A151HFF7"/>
<dbReference type="OrthoDB" id="10534930at2759"/>
<evidence type="ECO:0000256" key="1">
    <source>
        <dbReference type="SAM" id="SignalP"/>
    </source>
</evidence>
<protein>
    <submittedName>
        <fullName evidence="2">Uncharacterized protein</fullName>
    </submittedName>
</protein>
<dbReference type="VEuPathDB" id="ToxoDB:TGPRC2_215540"/>
<gene>
    <name evidence="2" type="ORF">TGPRC2_215540</name>
</gene>